<evidence type="ECO:0000256" key="1">
    <source>
        <dbReference type="SAM" id="MobiDB-lite"/>
    </source>
</evidence>
<comment type="caution">
    <text evidence="2">The sequence shown here is derived from an EMBL/GenBank/DDBJ whole genome shotgun (WGS) entry which is preliminary data.</text>
</comment>
<gene>
    <name evidence="2" type="ORF">V6N12_026753</name>
</gene>
<protein>
    <submittedName>
        <fullName evidence="2">Uncharacterized protein</fullName>
    </submittedName>
</protein>
<organism evidence="2 3">
    <name type="scientific">Hibiscus sabdariffa</name>
    <name type="common">roselle</name>
    <dbReference type="NCBI Taxonomy" id="183260"/>
    <lineage>
        <taxon>Eukaryota</taxon>
        <taxon>Viridiplantae</taxon>
        <taxon>Streptophyta</taxon>
        <taxon>Embryophyta</taxon>
        <taxon>Tracheophyta</taxon>
        <taxon>Spermatophyta</taxon>
        <taxon>Magnoliopsida</taxon>
        <taxon>eudicotyledons</taxon>
        <taxon>Gunneridae</taxon>
        <taxon>Pentapetalae</taxon>
        <taxon>rosids</taxon>
        <taxon>malvids</taxon>
        <taxon>Malvales</taxon>
        <taxon>Malvaceae</taxon>
        <taxon>Malvoideae</taxon>
        <taxon>Hibiscus</taxon>
    </lineage>
</organism>
<reference evidence="2 3" key="1">
    <citation type="journal article" date="2024" name="G3 (Bethesda)">
        <title>Genome assembly of Hibiscus sabdariffa L. provides insights into metabolisms of medicinal natural products.</title>
        <authorList>
            <person name="Kim T."/>
        </authorList>
    </citation>
    <scope>NUCLEOTIDE SEQUENCE [LARGE SCALE GENOMIC DNA]</scope>
    <source>
        <strain evidence="2">TK-2024</strain>
        <tissue evidence="2">Old leaves</tissue>
    </source>
</reference>
<sequence>MDMDGATTTKETKEETNWAEGGQEWWVPATCGVERGGAGAALCCVVCCTINERRRAELPMEEIVGFCCKMRVFLWNS</sequence>
<evidence type="ECO:0000313" key="2">
    <source>
        <dbReference type="EMBL" id="KAK8545944.1"/>
    </source>
</evidence>
<name>A0ABR2DT27_9ROSI</name>
<evidence type="ECO:0000313" key="3">
    <source>
        <dbReference type="Proteomes" id="UP001472677"/>
    </source>
</evidence>
<dbReference type="EMBL" id="JBBPBM010000023">
    <property type="protein sequence ID" value="KAK8545944.1"/>
    <property type="molecule type" value="Genomic_DNA"/>
</dbReference>
<proteinExistence type="predicted"/>
<accession>A0ABR2DT27</accession>
<dbReference type="Proteomes" id="UP001472677">
    <property type="component" value="Unassembled WGS sequence"/>
</dbReference>
<keyword evidence="3" id="KW-1185">Reference proteome</keyword>
<feature type="region of interest" description="Disordered" evidence="1">
    <location>
        <begin position="1"/>
        <end position="20"/>
    </location>
</feature>